<reference evidence="2" key="1">
    <citation type="journal article" date="2024" name="Front. Bioeng. Biotechnol.">
        <title>Genome-scale model development and genomic sequencing of the oleaginous clade Lipomyces.</title>
        <authorList>
            <person name="Czajka J.J."/>
            <person name="Han Y."/>
            <person name="Kim J."/>
            <person name="Mondo S.J."/>
            <person name="Hofstad B.A."/>
            <person name="Robles A."/>
            <person name="Haridas S."/>
            <person name="Riley R."/>
            <person name="LaButti K."/>
            <person name="Pangilinan J."/>
            <person name="Andreopoulos W."/>
            <person name="Lipzen A."/>
            <person name="Yan J."/>
            <person name="Wang M."/>
            <person name="Ng V."/>
            <person name="Grigoriev I.V."/>
            <person name="Spatafora J.W."/>
            <person name="Magnuson J.K."/>
            <person name="Baker S.E."/>
            <person name="Pomraning K.R."/>
        </authorList>
    </citation>
    <scope>NUCLEOTIDE SEQUENCE [LARGE SCALE GENOMIC DNA]</scope>
    <source>
        <strain evidence="2">CBS 7786</strain>
    </source>
</reference>
<comment type="caution">
    <text evidence="1">The sequence shown here is derived from an EMBL/GenBank/DDBJ whole genome shotgun (WGS) entry which is preliminary data.</text>
</comment>
<gene>
    <name evidence="1" type="ORF">V1525DRAFT_343688</name>
</gene>
<keyword evidence="2" id="KW-1185">Reference proteome</keyword>
<protein>
    <submittedName>
        <fullName evidence="1">P-loop containing nucleoside triphosphate hydrolase protein</fullName>
    </submittedName>
</protein>
<proteinExistence type="predicted"/>
<sequence length="242" mass="27050">MTASNIILIGVSGPSSSGKSTLARLLRHVLPKSFILHEDDFYKPEAEIPVVNGVEDWDCPEAIDFIALRAAIDYIKTNHTLPGNVHYKEDQNDLGTPPVSTDEADEIKKTILGENSIADNTDFCIVDGFLLFNDDIVTKQLDVKLLLRAPYESLKKRREARNGYATIEGFWVDPPGYFENIVWPGYVKAHKHLFEGEDIEGPLAPYAIQQDIRTASAIDLHMKDMLQWALGIVAEKAKELLS</sequence>
<dbReference type="Proteomes" id="UP001433508">
    <property type="component" value="Unassembled WGS sequence"/>
</dbReference>
<dbReference type="EMBL" id="MU971367">
    <property type="protein sequence ID" value="KAK9237565.1"/>
    <property type="molecule type" value="Genomic_DNA"/>
</dbReference>
<evidence type="ECO:0000313" key="1">
    <source>
        <dbReference type="EMBL" id="KAK9237565.1"/>
    </source>
</evidence>
<evidence type="ECO:0000313" key="2">
    <source>
        <dbReference type="Proteomes" id="UP001433508"/>
    </source>
</evidence>
<name>A0ACC3T139_LIPKO</name>
<accession>A0ACC3T139</accession>
<keyword evidence="1" id="KW-0378">Hydrolase</keyword>
<organism evidence="1 2">
    <name type="scientific">Lipomyces kononenkoae</name>
    <name type="common">Yeast</name>
    <dbReference type="NCBI Taxonomy" id="34357"/>
    <lineage>
        <taxon>Eukaryota</taxon>
        <taxon>Fungi</taxon>
        <taxon>Dikarya</taxon>
        <taxon>Ascomycota</taxon>
        <taxon>Saccharomycotina</taxon>
        <taxon>Lipomycetes</taxon>
        <taxon>Lipomycetales</taxon>
        <taxon>Lipomycetaceae</taxon>
        <taxon>Lipomyces</taxon>
    </lineage>
</organism>